<dbReference type="RefSeq" id="WP_250194849.1">
    <property type="nucleotide sequence ID" value="NZ_CP097635.1"/>
</dbReference>
<feature type="signal peptide" evidence="1">
    <location>
        <begin position="1"/>
        <end position="35"/>
    </location>
</feature>
<evidence type="ECO:0000256" key="1">
    <source>
        <dbReference type="SAM" id="SignalP"/>
    </source>
</evidence>
<gene>
    <name evidence="2" type="ORF">MW290_11820</name>
</gene>
<feature type="chain" id="PRO_5046329082" evidence="1">
    <location>
        <begin position="36"/>
        <end position="409"/>
    </location>
</feature>
<keyword evidence="1" id="KW-0732">Signal</keyword>
<evidence type="ECO:0000313" key="2">
    <source>
        <dbReference type="EMBL" id="URI06587.1"/>
    </source>
</evidence>
<dbReference type="EMBL" id="CP097635">
    <property type="protein sequence ID" value="URI06587.1"/>
    <property type="molecule type" value="Genomic_DNA"/>
</dbReference>
<name>A0ABY4S3K6_AQUTE</name>
<proteinExistence type="predicted"/>
<protein>
    <submittedName>
        <fullName evidence="2">Uncharacterized protein</fullName>
    </submittedName>
</protein>
<accession>A0ABY4S3K6</accession>
<organism evidence="2 3">
    <name type="scientific">Aquincola tertiaricarbonis</name>
    <dbReference type="NCBI Taxonomy" id="391953"/>
    <lineage>
        <taxon>Bacteria</taxon>
        <taxon>Pseudomonadati</taxon>
        <taxon>Pseudomonadota</taxon>
        <taxon>Betaproteobacteria</taxon>
        <taxon>Burkholderiales</taxon>
        <taxon>Sphaerotilaceae</taxon>
        <taxon>Aquincola</taxon>
    </lineage>
</organism>
<keyword evidence="3" id="KW-1185">Reference proteome</keyword>
<dbReference type="InterPro" id="IPR008928">
    <property type="entry name" value="6-hairpin_glycosidase_sf"/>
</dbReference>
<reference evidence="2" key="1">
    <citation type="submission" date="2022-05" db="EMBL/GenBank/DDBJ databases">
        <title>An RpoN-dependent PEP-CTERM gene is involved in floc formation of an Aquincola tertiaricarbonis strain.</title>
        <authorList>
            <person name="Qiu D."/>
            <person name="Xia M."/>
        </authorList>
    </citation>
    <scope>NUCLEOTIDE SEQUENCE</scope>
    <source>
        <strain evidence="2">RN12</strain>
    </source>
</reference>
<dbReference type="SUPFAM" id="SSF48208">
    <property type="entry name" value="Six-hairpin glycosidases"/>
    <property type="match status" value="1"/>
</dbReference>
<dbReference type="Proteomes" id="UP001056201">
    <property type="component" value="Chromosome 1"/>
</dbReference>
<sequence length="409" mass="43999">MTQRRRSVQPRHPARLRALAAGLVAWLAAAATALAAVPVEGGCATTPLVEPALRDAALQALQRLAVQAPGQPKHGALRNSLAAGHVDGAGRAWQQVSAYQANLAVLGALAVAPAATLPLAADWLRWQARHAATSGSGAGIVFDHWVRDDLSTATTCPPDLARGLCQHVDADDSTAASLLLVADAVLRQGGHPVLAEAPVRNAMAQAAAAIERLTLGDALTLARPLHRVVYTMDQVEVLAARRAWGRLLRALWGDEAGQRRQEEMAARLASAMQDRLWQADTGWWRVSLGTPARPRPPRWYPDTMAQAWPLLWGVGDAARNTEAWRRAIDAWQQSPPDWSARSVDPDGFWWPAAAVAARCTGDEARARAWLARARSAWLGPAGFAPPFHIGDLLWLLWLAEPVTTPLTPP</sequence>
<evidence type="ECO:0000313" key="3">
    <source>
        <dbReference type="Proteomes" id="UP001056201"/>
    </source>
</evidence>